<sequence>MRRSTIRDAACLTLVRGTDLGAVAEDFGAVTAYGRPMDIDEFCEEAFAYQEKHPMIALRPIGEWTLVVEDSGHQGVRPEVLRRVAHPEAVSLYWNEDVRTRFARTAEGVVRTAFEAVLPERREGTDPDGLERLREDLPWSQADPVALMMALAGRVTGLTPGSDWLAGEFATYPVAPWPDDLVPVALDEVEGYPAELLGAVHTSAEVDRRALVGTLTHYLATAGDCLELPVVQRLIAGVRPACGEVDQTVRELVWRGIWKAPASSDRNRVRAMQVLRHAMQADSRCALTGILAEAPRVRGVRAQEVAELVRRALLG</sequence>
<comment type="caution">
    <text evidence="1">The sequence shown here is derived from an EMBL/GenBank/DDBJ whole genome shotgun (WGS) entry which is preliminary data.</text>
</comment>
<dbReference type="Proteomes" id="UP001596504">
    <property type="component" value="Unassembled WGS sequence"/>
</dbReference>
<dbReference type="Pfam" id="PF20062">
    <property type="entry name" value="DUF6461"/>
    <property type="match status" value="1"/>
</dbReference>
<evidence type="ECO:0000313" key="1">
    <source>
        <dbReference type="EMBL" id="MFC7340903.1"/>
    </source>
</evidence>
<reference evidence="2" key="1">
    <citation type="journal article" date="2019" name="Int. J. Syst. Evol. Microbiol.">
        <title>The Global Catalogue of Microorganisms (GCM) 10K type strain sequencing project: providing services to taxonomists for standard genome sequencing and annotation.</title>
        <authorList>
            <consortium name="The Broad Institute Genomics Platform"/>
            <consortium name="The Broad Institute Genome Sequencing Center for Infectious Disease"/>
            <person name="Wu L."/>
            <person name="Ma J."/>
        </authorList>
    </citation>
    <scope>NUCLEOTIDE SEQUENCE [LARGE SCALE GENOMIC DNA]</scope>
    <source>
        <strain evidence="2">WLHS5</strain>
    </source>
</reference>
<gene>
    <name evidence="1" type="ORF">ACFQRI_05720</name>
</gene>
<name>A0ABW2LHT5_9PSEU</name>
<dbReference type="EMBL" id="JBHTCJ010000002">
    <property type="protein sequence ID" value="MFC7340903.1"/>
    <property type="molecule type" value="Genomic_DNA"/>
</dbReference>
<evidence type="ECO:0000313" key="2">
    <source>
        <dbReference type="Proteomes" id="UP001596504"/>
    </source>
</evidence>
<keyword evidence="2" id="KW-1185">Reference proteome</keyword>
<dbReference type="RefSeq" id="WP_380665190.1">
    <property type="nucleotide sequence ID" value="NZ_JBHTCJ010000002.1"/>
</dbReference>
<dbReference type="InterPro" id="IPR045592">
    <property type="entry name" value="DUF6461"/>
</dbReference>
<protein>
    <submittedName>
        <fullName evidence="1">DUF6461 domain-containing protein</fullName>
    </submittedName>
</protein>
<accession>A0ABW2LHT5</accession>
<organism evidence="1 2">
    <name type="scientific">Saccharopolyspora griseoalba</name>
    <dbReference type="NCBI Taxonomy" id="1431848"/>
    <lineage>
        <taxon>Bacteria</taxon>
        <taxon>Bacillati</taxon>
        <taxon>Actinomycetota</taxon>
        <taxon>Actinomycetes</taxon>
        <taxon>Pseudonocardiales</taxon>
        <taxon>Pseudonocardiaceae</taxon>
        <taxon>Saccharopolyspora</taxon>
    </lineage>
</organism>
<proteinExistence type="predicted"/>